<dbReference type="STRING" id="83219.PM02_02120"/>
<dbReference type="Proteomes" id="UP000027337">
    <property type="component" value="Unassembled WGS sequence"/>
</dbReference>
<comment type="caution">
    <text evidence="1">The sequence shown here is derived from an EMBL/GenBank/DDBJ whole genome shotgun (WGS) entry which is preliminary data.</text>
</comment>
<proteinExistence type="predicted"/>
<sequence length="151" mass="17030">MTRVRKIDLPIHSQLWSRVGPHDFVDCYTVAADMPPRRAAEIITSFPGWAQFLLMIRRWVTTPFGLSNDGPEGKDKVGIFPVEIDTEGELIAGFNDRHLDFRVSVLRQGGQVSLATWVHPHNIGGQLYLRMILPFHIMIARDALARVNAAD</sequence>
<dbReference type="RefSeq" id="WP_037904661.1">
    <property type="nucleotide sequence ID" value="NZ_CANMAK010000002.1"/>
</dbReference>
<reference evidence="1 2" key="1">
    <citation type="journal article" date="2014" name="Genome Announc.">
        <title>Draft Genome Sequences of Two Isolates of the Roseobacter Group, Sulfitobacter sp. Strains 3SOLIMAR09 and 1FIGIMAR09, from Harbors of Mallorca Island (Mediterranean Sea).</title>
        <authorList>
            <person name="Mas-Llado M."/>
            <person name="Pina-Villalonga J.M."/>
            <person name="Brunet-Galmes I."/>
            <person name="Nogales B."/>
            <person name="Bosch R."/>
        </authorList>
    </citation>
    <scope>NUCLEOTIDE SEQUENCE [LARGE SCALE GENOMIC DNA]</scope>
    <source>
        <strain evidence="1 2">1FIGIMAR09</strain>
    </source>
</reference>
<dbReference type="EMBL" id="JEMU01000001">
    <property type="protein sequence ID" value="KAJ05022.1"/>
    <property type="molecule type" value="Genomic_DNA"/>
</dbReference>
<dbReference type="Pfam" id="PF11066">
    <property type="entry name" value="DUF2867"/>
    <property type="match status" value="1"/>
</dbReference>
<dbReference type="eggNOG" id="ENOG5032UR5">
    <property type="taxonomic scope" value="Bacteria"/>
</dbReference>
<evidence type="ECO:0008006" key="3">
    <source>
        <dbReference type="Google" id="ProtNLM"/>
    </source>
</evidence>
<dbReference type="GeneID" id="72438197"/>
<gene>
    <name evidence="1" type="ORF">PM02_02120</name>
</gene>
<dbReference type="AlphaFoldDB" id="A0A061SVE2"/>
<name>A0A061SVE2_9RHOB</name>
<accession>A0A061SVE2</accession>
<dbReference type="InterPro" id="IPR021295">
    <property type="entry name" value="DUF2867"/>
</dbReference>
<keyword evidence="2" id="KW-1185">Reference proteome</keyword>
<evidence type="ECO:0000313" key="2">
    <source>
        <dbReference type="Proteomes" id="UP000027337"/>
    </source>
</evidence>
<protein>
    <recommendedName>
        <fullName evidence="3">DUF2867 domain-containing protein</fullName>
    </recommendedName>
</protein>
<evidence type="ECO:0000313" key="1">
    <source>
        <dbReference type="EMBL" id="KAJ05022.1"/>
    </source>
</evidence>
<organism evidence="1 2">
    <name type="scientific">Sulfitobacter mediterraneus</name>
    <dbReference type="NCBI Taxonomy" id="83219"/>
    <lineage>
        <taxon>Bacteria</taxon>
        <taxon>Pseudomonadati</taxon>
        <taxon>Pseudomonadota</taxon>
        <taxon>Alphaproteobacteria</taxon>
        <taxon>Rhodobacterales</taxon>
        <taxon>Roseobacteraceae</taxon>
        <taxon>Sulfitobacter</taxon>
    </lineage>
</organism>